<evidence type="ECO:0000313" key="3">
    <source>
        <dbReference type="EMBL" id="CAE8620090.1"/>
    </source>
</evidence>
<feature type="compositionally biased region" description="Pro residues" evidence="1">
    <location>
        <begin position="571"/>
        <end position="592"/>
    </location>
</feature>
<comment type="caution">
    <text evidence="3">The sequence shown here is derived from an EMBL/GenBank/DDBJ whole genome shotgun (WGS) entry which is preliminary data.</text>
</comment>
<feature type="domain" description="EF-hand" evidence="2">
    <location>
        <begin position="154"/>
        <end position="189"/>
    </location>
</feature>
<feature type="region of interest" description="Disordered" evidence="1">
    <location>
        <begin position="559"/>
        <end position="619"/>
    </location>
</feature>
<feature type="region of interest" description="Disordered" evidence="1">
    <location>
        <begin position="419"/>
        <end position="438"/>
    </location>
</feature>
<dbReference type="EMBL" id="CAJNNV010027328">
    <property type="protein sequence ID" value="CAE8620090.1"/>
    <property type="molecule type" value="Genomic_DNA"/>
</dbReference>
<feature type="non-terminal residue" evidence="3">
    <location>
        <position position="1"/>
    </location>
</feature>
<proteinExistence type="predicted"/>
<feature type="region of interest" description="Disordered" evidence="1">
    <location>
        <begin position="291"/>
        <end position="318"/>
    </location>
</feature>
<keyword evidence="4" id="KW-1185">Reference proteome</keyword>
<dbReference type="InterPro" id="IPR002048">
    <property type="entry name" value="EF_hand_dom"/>
</dbReference>
<evidence type="ECO:0000259" key="2">
    <source>
        <dbReference type="PROSITE" id="PS50222"/>
    </source>
</evidence>
<sequence>MFSLEARAEADEWAAKPRVTDWLLPMLVSVLHPIQILQLRTPDLEKKTGFDGGDDAWAQEFATLCGDNGITGARAPPRFPVAEQPNIILMTAERPRRKLKCARGGVNASLFAKLVDDESDQGIYCTDAELSSMLAILAPPKPASVSSKTKKFDSRSEVVREVFKRLDTNGAGFLRSQEMLPFANHTGFDGSDADWAEEFQSLCSEPGSAQGVGVEAQDMLPFANHTGFDGSDADWAEEFQSLCSEPGSAQGVGVEHFARLVDDESDNGCYCTDEELRDLMAKLRPAPVAPVPAAPAAQRGNGSSTAAPSHAKESDSRSEVVREVFKRLDTNRAGFLSAQHMLPFANHTGFDGSDADWAEEFQSLCSEPGSSQGVGAEHFARLVDDESDDGCYCTDEELRDLLAKLPEQAAPVAPVAPVPAEPAAQRGNGSLTAAPSFAKDSDSRSEVVREVFKRLDTNRAGFLSAQDMLPFANHTGFDGSDADWAEEFQSLCSEPGSSQGVCVEHFARLVDDESDDGCYCTDEELRDLLAKLPEQEFLEVAQPLAEALGSGVQPLAFQGDLPLPPAVARSRPPPGLPPPPPGLDPPQRPPPGNGEGGGGGQFFQDQDGFNSFQDVPSPS</sequence>
<dbReference type="OrthoDB" id="445057at2759"/>
<organism evidence="3 4">
    <name type="scientific">Polarella glacialis</name>
    <name type="common">Dinoflagellate</name>
    <dbReference type="NCBI Taxonomy" id="89957"/>
    <lineage>
        <taxon>Eukaryota</taxon>
        <taxon>Sar</taxon>
        <taxon>Alveolata</taxon>
        <taxon>Dinophyceae</taxon>
        <taxon>Suessiales</taxon>
        <taxon>Suessiaceae</taxon>
        <taxon>Polarella</taxon>
    </lineage>
</organism>
<dbReference type="AlphaFoldDB" id="A0A813GB60"/>
<protein>
    <recommendedName>
        <fullName evidence="2">EF-hand domain-containing protein</fullName>
    </recommendedName>
</protein>
<evidence type="ECO:0000256" key="1">
    <source>
        <dbReference type="SAM" id="MobiDB-lite"/>
    </source>
</evidence>
<name>A0A813GB60_POLGL</name>
<accession>A0A813GB60</accession>
<dbReference type="PROSITE" id="PS50222">
    <property type="entry name" value="EF_HAND_2"/>
    <property type="match status" value="3"/>
</dbReference>
<reference evidence="3" key="1">
    <citation type="submission" date="2021-02" db="EMBL/GenBank/DDBJ databases">
        <authorList>
            <person name="Dougan E. K."/>
            <person name="Rhodes N."/>
            <person name="Thang M."/>
            <person name="Chan C."/>
        </authorList>
    </citation>
    <scope>NUCLEOTIDE SEQUENCE</scope>
</reference>
<feature type="compositionally biased region" description="Polar residues" evidence="1">
    <location>
        <begin position="603"/>
        <end position="619"/>
    </location>
</feature>
<dbReference type="InterPro" id="IPR011992">
    <property type="entry name" value="EF-hand-dom_pair"/>
</dbReference>
<dbReference type="Proteomes" id="UP000654075">
    <property type="component" value="Unassembled WGS sequence"/>
</dbReference>
<feature type="domain" description="EF-hand" evidence="2">
    <location>
        <begin position="443"/>
        <end position="478"/>
    </location>
</feature>
<dbReference type="SUPFAM" id="SSF47473">
    <property type="entry name" value="EF-hand"/>
    <property type="match status" value="1"/>
</dbReference>
<dbReference type="GO" id="GO:0005509">
    <property type="term" value="F:calcium ion binding"/>
    <property type="evidence" value="ECO:0007669"/>
    <property type="project" value="InterPro"/>
</dbReference>
<feature type="domain" description="EF-hand" evidence="2">
    <location>
        <begin position="316"/>
        <end position="351"/>
    </location>
</feature>
<gene>
    <name evidence="3" type="ORF">PGLA1383_LOCUS37658</name>
</gene>
<evidence type="ECO:0000313" key="4">
    <source>
        <dbReference type="Proteomes" id="UP000654075"/>
    </source>
</evidence>
<dbReference type="Gene3D" id="1.10.238.10">
    <property type="entry name" value="EF-hand"/>
    <property type="match status" value="1"/>
</dbReference>